<dbReference type="PANTHER" id="PTHR44068">
    <property type="entry name" value="ZGC:194242"/>
    <property type="match status" value="1"/>
</dbReference>
<dbReference type="Proteomes" id="UP000886865">
    <property type="component" value="Unassembled WGS sequence"/>
</dbReference>
<accession>A0A9D1JZL1</accession>
<dbReference type="GO" id="GO:0032259">
    <property type="term" value="P:methylation"/>
    <property type="evidence" value="ECO:0007669"/>
    <property type="project" value="UniProtKB-KW"/>
</dbReference>
<reference evidence="2" key="2">
    <citation type="journal article" date="2021" name="PeerJ">
        <title>Extensive microbial diversity within the chicken gut microbiome revealed by metagenomics and culture.</title>
        <authorList>
            <person name="Gilroy R."/>
            <person name="Ravi A."/>
            <person name="Getino M."/>
            <person name="Pursley I."/>
            <person name="Horton D.L."/>
            <person name="Alikhan N.F."/>
            <person name="Baker D."/>
            <person name="Gharbi K."/>
            <person name="Hall N."/>
            <person name="Watson M."/>
            <person name="Adriaenssens E.M."/>
            <person name="Foster-Nyarko E."/>
            <person name="Jarju S."/>
            <person name="Secka A."/>
            <person name="Antonio M."/>
            <person name="Oren A."/>
            <person name="Chaudhuri R.R."/>
            <person name="La Ragione R."/>
            <person name="Hildebrand F."/>
            <person name="Pallen M.J."/>
        </authorList>
    </citation>
    <scope>NUCLEOTIDE SEQUENCE</scope>
    <source>
        <strain evidence="2">CHK152-2871</strain>
    </source>
</reference>
<dbReference type="GO" id="GO:0008168">
    <property type="term" value="F:methyltransferase activity"/>
    <property type="evidence" value="ECO:0007669"/>
    <property type="project" value="UniProtKB-KW"/>
</dbReference>
<keyword evidence="2" id="KW-0489">Methyltransferase</keyword>
<proteinExistence type="predicted"/>
<keyword evidence="2" id="KW-0808">Transferase</keyword>
<gene>
    <name evidence="2" type="ORF">IAA86_08790</name>
</gene>
<dbReference type="InterPro" id="IPR025714">
    <property type="entry name" value="Methyltranfer_dom"/>
</dbReference>
<evidence type="ECO:0000259" key="1">
    <source>
        <dbReference type="Pfam" id="PF13847"/>
    </source>
</evidence>
<evidence type="ECO:0000313" key="2">
    <source>
        <dbReference type="EMBL" id="HIS75098.1"/>
    </source>
</evidence>
<comment type="caution">
    <text evidence="2">The sequence shown here is derived from an EMBL/GenBank/DDBJ whole genome shotgun (WGS) entry which is preliminary data.</text>
</comment>
<dbReference type="EMBL" id="DVJQ01000074">
    <property type="protein sequence ID" value="HIS75098.1"/>
    <property type="molecule type" value="Genomic_DNA"/>
</dbReference>
<dbReference type="AlphaFoldDB" id="A0A9D1JZL1"/>
<dbReference type="InterPro" id="IPR050447">
    <property type="entry name" value="Erg6_SMT_methyltransf"/>
</dbReference>
<feature type="domain" description="Methyltransferase" evidence="1">
    <location>
        <begin position="46"/>
        <end position="162"/>
    </location>
</feature>
<dbReference type="PANTHER" id="PTHR44068:SF11">
    <property type="entry name" value="GERANYL DIPHOSPHATE 2-C-METHYLTRANSFERASE"/>
    <property type="match status" value="1"/>
</dbReference>
<dbReference type="CDD" id="cd02440">
    <property type="entry name" value="AdoMet_MTases"/>
    <property type="match status" value="1"/>
</dbReference>
<dbReference type="Pfam" id="PF13847">
    <property type="entry name" value="Methyltransf_31"/>
    <property type="match status" value="1"/>
</dbReference>
<dbReference type="Gene3D" id="3.40.50.150">
    <property type="entry name" value="Vaccinia Virus protein VP39"/>
    <property type="match status" value="1"/>
</dbReference>
<dbReference type="SUPFAM" id="SSF53335">
    <property type="entry name" value="S-adenosyl-L-methionine-dependent methyltransferases"/>
    <property type="match status" value="1"/>
</dbReference>
<reference evidence="2" key="1">
    <citation type="submission" date="2020-10" db="EMBL/GenBank/DDBJ databases">
        <authorList>
            <person name="Gilroy R."/>
        </authorList>
    </citation>
    <scope>NUCLEOTIDE SEQUENCE</scope>
    <source>
        <strain evidence="2">CHK152-2871</strain>
    </source>
</reference>
<organism evidence="2 3">
    <name type="scientific">Candidatus Galligastranaerophilus intestinavium</name>
    <dbReference type="NCBI Taxonomy" id="2840836"/>
    <lineage>
        <taxon>Bacteria</taxon>
        <taxon>Candidatus Galligastranaerophilus</taxon>
    </lineage>
</organism>
<dbReference type="InterPro" id="IPR029063">
    <property type="entry name" value="SAM-dependent_MTases_sf"/>
</dbReference>
<sequence>MGDICKNWTQWLSKTRFSHMSEVQIQQTFNWLFALRDIVISKAQIKAGDKIIDIGCGNGLLAFGVIEKFSDSVEIIFSDKFQDCLDECKKLLGECEVKNNATFLQSDCLDIKLADCSVDKAMTRSVLVHIVDKQKAINEIFRILKKGGIYSAFEPIIKSNTRYHELTDPSQITDWQAFKEAEDDFMSDINDPLTNFDAQSIAQNLDIAGFSDGDIDVQDTTSSYIATKSSIAKWFDSAPSPDRPTSKERFLKYFDEKKVDNYIQEVQNALHNKMITVTSKTIFIRATK</sequence>
<name>A0A9D1JZL1_9BACT</name>
<protein>
    <submittedName>
        <fullName evidence="2">Class I SAM-dependent methyltransferase</fullName>
    </submittedName>
</protein>
<evidence type="ECO:0000313" key="3">
    <source>
        <dbReference type="Proteomes" id="UP000886865"/>
    </source>
</evidence>